<name>A0A7S7NWP9_PALFE</name>
<organism evidence="1 2">
    <name type="scientific">Paludibaculum fermentans</name>
    <dbReference type="NCBI Taxonomy" id="1473598"/>
    <lineage>
        <taxon>Bacteria</taxon>
        <taxon>Pseudomonadati</taxon>
        <taxon>Acidobacteriota</taxon>
        <taxon>Terriglobia</taxon>
        <taxon>Bryobacterales</taxon>
        <taxon>Bryobacteraceae</taxon>
        <taxon>Paludibaculum</taxon>
    </lineage>
</organism>
<dbReference type="EMBL" id="CP063849">
    <property type="protein sequence ID" value="QOY91136.1"/>
    <property type="molecule type" value="Genomic_DNA"/>
</dbReference>
<reference evidence="1 2" key="1">
    <citation type="submission" date="2020-10" db="EMBL/GenBank/DDBJ databases">
        <title>Complete genome sequence of Paludibaculum fermentans P105T, a facultatively anaerobic acidobacterium capable of dissimilatory Fe(III) reduction.</title>
        <authorList>
            <person name="Dedysh S.N."/>
            <person name="Beletsky A.V."/>
            <person name="Kulichevskaya I.S."/>
            <person name="Mardanov A.V."/>
            <person name="Ravin N.V."/>
        </authorList>
    </citation>
    <scope>NUCLEOTIDE SEQUENCE [LARGE SCALE GENOMIC DNA]</scope>
    <source>
        <strain evidence="1 2">P105</strain>
    </source>
</reference>
<gene>
    <name evidence="1" type="ORF">IRI77_14665</name>
</gene>
<dbReference type="Proteomes" id="UP000593892">
    <property type="component" value="Chromosome"/>
</dbReference>
<dbReference type="NCBIfam" id="TIGR04256">
    <property type="entry name" value="GxxExxY"/>
    <property type="match status" value="1"/>
</dbReference>
<protein>
    <submittedName>
        <fullName evidence="1">GxxExxY protein</fullName>
    </submittedName>
</protein>
<dbReference type="AlphaFoldDB" id="A0A7S7NWP9"/>
<proteinExistence type="predicted"/>
<dbReference type="KEGG" id="pfer:IRI77_14665"/>
<dbReference type="RefSeq" id="WP_194452791.1">
    <property type="nucleotide sequence ID" value="NZ_CP063849.1"/>
</dbReference>
<evidence type="ECO:0000313" key="1">
    <source>
        <dbReference type="EMBL" id="QOY91136.1"/>
    </source>
</evidence>
<dbReference type="InterPro" id="IPR026350">
    <property type="entry name" value="GxxExxY"/>
</dbReference>
<accession>A0A7S7NWP9</accession>
<evidence type="ECO:0000313" key="2">
    <source>
        <dbReference type="Proteomes" id="UP000593892"/>
    </source>
</evidence>
<sequence>MDTDTHGSESEITEEVIGAAFEVANVLGAGFLEKVYERALLRELEFRGLHARSQVSLPVRYKGHYVGEYVADLIVQDKVIVELKCVEQFANEHLAQCINYLKASGLHVALLLNFQRSKVAWKRVVFDL</sequence>
<keyword evidence="2" id="KW-1185">Reference proteome</keyword>
<dbReference type="Pfam" id="PF13366">
    <property type="entry name" value="PDDEXK_3"/>
    <property type="match status" value="1"/>
</dbReference>